<dbReference type="InterPro" id="IPR007197">
    <property type="entry name" value="rSAM"/>
</dbReference>
<name>A0A3B1C4I5_9ZZZZ</name>
<feature type="domain" description="Radical SAM core" evidence="7">
    <location>
        <begin position="21"/>
        <end position="258"/>
    </location>
</feature>
<protein>
    <recommendedName>
        <fullName evidence="7">Radical SAM core domain-containing protein</fullName>
    </recommendedName>
</protein>
<dbReference type="GO" id="GO:0003824">
    <property type="term" value="F:catalytic activity"/>
    <property type="evidence" value="ECO:0007669"/>
    <property type="project" value="InterPro"/>
</dbReference>
<dbReference type="PANTHER" id="PTHR11228:SF7">
    <property type="entry name" value="PQQA PEPTIDE CYCLASE"/>
    <property type="match status" value="1"/>
</dbReference>
<dbReference type="EMBL" id="UOGE01000106">
    <property type="protein sequence ID" value="VAX25426.1"/>
    <property type="molecule type" value="Genomic_DNA"/>
</dbReference>
<comment type="cofactor">
    <cofactor evidence="1">
        <name>[4Fe-4S] cluster</name>
        <dbReference type="ChEBI" id="CHEBI:49883"/>
    </cofactor>
</comment>
<dbReference type="Pfam" id="PF13186">
    <property type="entry name" value="SPASM"/>
    <property type="match status" value="1"/>
</dbReference>
<dbReference type="PROSITE" id="PS51918">
    <property type="entry name" value="RADICAL_SAM"/>
    <property type="match status" value="1"/>
</dbReference>
<evidence type="ECO:0000256" key="6">
    <source>
        <dbReference type="ARBA" id="ARBA00023014"/>
    </source>
</evidence>
<dbReference type="GO" id="GO:0051536">
    <property type="term" value="F:iron-sulfur cluster binding"/>
    <property type="evidence" value="ECO:0007669"/>
    <property type="project" value="UniProtKB-KW"/>
</dbReference>
<dbReference type="InterPro" id="IPR050377">
    <property type="entry name" value="Radical_SAM_PqqE_MftC-like"/>
</dbReference>
<dbReference type="GO" id="GO:0046872">
    <property type="term" value="F:metal ion binding"/>
    <property type="evidence" value="ECO:0007669"/>
    <property type="project" value="UniProtKB-KW"/>
</dbReference>
<evidence type="ECO:0000313" key="8">
    <source>
        <dbReference type="EMBL" id="VAX25426.1"/>
    </source>
</evidence>
<keyword evidence="6" id="KW-0411">Iron-sulfur</keyword>
<dbReference type="SFLD" id="SFLDG01387">
    <property type="entry name" value="BtrN-like_SPASM_domain_contain"/>
    <property type="match status" value="1"/>
</dbReference>
<dbReference type="Pfam" id="PF04055">
    <property type="entry name" value="Radical_SAM"/>
    <property type="match status" value="1"/>
</dbReference>
<proteinExistence type="predicted"/>
<dbReference type="SUPFAM" id="SSF102114">
    <property type="entry name" value="Radical SAM enzymes"/>
    <property type="match status" value="1"/>
</dbReference>
<dbReference type="InterPro" id="IPR034391">
    <property type="entry name" value="AdoMet-like_SPASM_containing"/>
</dbReference>
<dbReference type="SFLD" id="SFLDG01067">
    <property type="entry name" value="SPASM/twitch_domain_containing"/>
    <property type="match status" value="1"/>
</dbReference>
<keyword evidence="5" id="KW-0408">Iron</keyword>
<dbReference type="InterPro" id="IPR023885">
    <property type="entry name" value="4Fe4S-binding_SPASM_dom"/>
</dbReference>
<evidence type="ECO:0000256" key="4">
    <source>
        <dbReference type="ARBA" id="ARBA00022723"/>
    </source>
</evidence>
<sequence length="367" mass="41829">MSSIKKKLNLLLGLISGEKAYTGPAYVSVDVTHRCNLKCLCCRYHSPVIEEPYNRESQVTDIPFDLFEKLCAALKLLDTDLIIFEGGGEPLLHPRVFDMISTAKRADMDVMLYTNGVLLNEKIIKKIVDSGLDHLKISLWAGSKEEYILNYPENDPDNFDRVVHGLETLQSFRKVKKGKFPYVCLCHPINVNNFQNIDPIVHLAESAGCDALFLSPLITLDESIKQFALAKDEERLISKSLRGVMKRLDSLSVSHNIRQTLLNYNINNSSGALPCYIGWYYVRVKADGEILFCSRCDLVMGDLNKNDFGEIWNGAKYSKIRKQLRTREGLKNITECEHCVNCCHMMNNKRIHNIFKWFAPFSRQPGI</sequence>
<dbReference type="CDD" id="cd21109">
    <property type="entry name" value="SPASM"/>
    <property type="match status" value="1"/>
</dbReference>
<dbReference type="InterPro" id="IPR058240">
    <property type="entry name" value="rSAM_sf"/>
</dbReference>
<evidence type="ECO:0000256" key="3">
    <source>
        <dbReference type="ARBA" id="ARBA00022691"/>
    </source>
</evidence>
<evidence type="ECO:0000256" key="2">
    <source>
        <dbReference type="ARBA" id="ARBA00022485"/>
    </source>
</evidence>
<dbReference type="InterPro" id="IPR013785">
    <property type="entry name" value="Aldolase_TIM"/>
</dbReference>
<dbReference type="SFLD" id="SFLDS00029">
    <property type="entry name" value="Radical_SAM"/>
    <property type="match status" value="1"/>
</dbReference>
<evidence type="ECO:0000256" key="5">
    <source>
        <dbReference type="ARBA" id="ARBA00023004"/>
    </source>
</evidence>
<keyword evidence="2" id="KW-0004">4Fe-4S</keyword>
<keyword evidence="4" id="KW-0479">Metal-binding</keyword>
<keyword evidence="3" id="KW-0949">S-adenosyl-L-methionine</keyword>
<dbReference type="Gene3D" id="3.20.20.70">
    <property type="entry name" value="Aldolase class I"/>
    <property type="match status" value="1"/>
</dbReference>
<organism evidence="8">
    <name type="scientific">hydrothermal vent metagenome</name>
    <dbReference type="NCBI Taxonomy" id="652676"/>
    <lineage>
        <taxon>unclassified sequences</taxon>
        <taxon>metagenomes</taxon>
        <taxon>ecological metagenomes</taxon>
    </lineage>
</organism>
<gene>
    <name evidence="8" type="ORF">MNBD_NITROSPINAE02-1152</name>
</gene>
<accession>A0A3B1C4I5</accession>
<dbReference type="CDD" id="cd01335">
    <property type="entry name" value="Radical_SAM"/>
    <property type="match status" value="1"/>
</dbReference>
<dbReference type="AlphaFoldDB" id="A0A3B1C4I5"/>
<dbReference type="PANTHER" id="PTHR11228">
    <property type="entry name" value="RADICAL SAM DOMAIN PROTEIN"/>
    <property type="match status" value="1"/>
</dbReference>
<evidence type="ECO:0000256" key="1">
    <source>
        <dbReference type="ARBA" id="ARBA00001966"/>
    </source>
</evidence>
<reference evidence="8" key="1">
    <citation type="submission" date="2018-06" db="EMBL/GenBank/DDBJ databases">
        <authorList>
            <person name="Zhirakovskaya E."/>
        </authorList>
    </citation>
    <scope>NUCLEOTIDE SEQUENCE</scope>
</reference>
<evidence type="ECO:0000259" key="7">
    <source>
        <dbReference type="PROSITE" id="PS51918"/>
    </source>
</evidence>